<keyword evidence="1" id="KW-1133">Transmembrane helix</keyword>
<evidence type="ECO:0000313" key="3">
    <source>
        <dbReference type="Proteomes" id="UP000078447"/>
    </source>
</evidence>
<organism evidence="2 3">
    <name type="scientific">Exiguobacterium undae</name>
    <dbReference type="NCBI Taxonomy" id="169177"/>
    <lineage>
        <taxon>Bacteria</taxon>
        <taxon>Bacillati</taxon>
        <taxon>Bacillota</taxon>
        <taxon>Bacilli</taxon>
        <taxon>Bacillales</taxon>
        <taxon>Bacillales Family XII. Incertae Sedis</taxon>
        <taxon>Exiguobacterium</taxon>
    </lineage>
</organism>
<sequence length="140" mass="15914">MNESYEWLNRRKLQPGFGVNGGRRFISSRIVRPENTPGKRVKGVKRARQLIVDEAGNRRWVTKRIVVTDAAKHMTINRRTSVAQKEVTESRLEQVKQKLTSKKVFLPVLAATGLAVAGGVLAYVLRRKKRHAAERPEQQS</sequence>
<keyword evidence="3" id="KW-1185">Reference proteome</keyword>
<reference evidence="2 3" key="1">
    <citation type="submission" date="2016-03" db="EMBL/GenBank/DDBJ databases">
        <authorList>
            <person name="Cho S.-Y."/>
            <person name="Lim S."/>
            <person name="Kim H."/>
            <person name="Soh E.H."/>
            <person name="Moon J.S."/>
        </authorList>
    </citation>
    <scope>NUCLEOTIDE SEQUENCE [LARGE SCALE GENOMIC DNA]</scope>
    <source>
        <strain evidence="2 3">KCTC 3810</strain>
    </source>
</reference>
<keyword evidence="1" id="KW-0472">Membrane</keyword>
<comment type="caution">
    <text evidence="2">The sequence shown here is derived from an EMBL/GenBank/DDBJ whole genome shotgun (WGS) entry which is preliminary data.</text>
</comment>
<keyword evidence="1" id="KW-0812">Transmembrane</keyword>
<dbReference type="EMBL" id="LVVL01000001">
    <property type="protein sequence ID" value="OAN16197.1"/>
    <property type="molecule type" value="Genomic_DNA"/>
</dbReference>
<evidence type="ECO:0000256" key="1">
    <source>
        <dbReference type="SAM" id="Phobius"/>
    </source>
</evidence>
<accession>A0ABX2VD90</accession>
<evidence type="ECO:0000313" key="2">
    <source>
        <dbReference type="EMBL" id="OAN16197.1"/>
    </source>
</evidence>
<name>A0ABX2VD90_9BACL</name>
<protein>
    <recommendedName>
        <fullName evidence="4">LPXTG cell wall anchor domain-containing protein</fullName>
    </recommendedName>
</protein>
<proteinExistence type="predicted"/>
<dbReference type="Proteomes" id="UP000078447">
    <property type="component" value="Unassembled WGS sequence"/>
</dbReference>
<evidence type="ECO:0008006" key="4">
    <source>
        <dbReference type="Google" id="ProtNLM"/>
    </source>
</evidence>
<feature type="transmembrane region" description="Helical" evidence="1">
    <location>
        <begin position="104"/>
        <end position="125"/>
    </location>
</feature>
<gene>
    <name evidence="2" type="ORF">A3783_09815</name>
</gene>